<keyword evidence="2" id="KW-1185">Reference proteome</keyword>
<protein>
    <submittedName>
        <fullName evidence="1">Uncharacterized protein</fullName>
    </submittedName>
</protein>
<name>K0KS59_WICCF</name>
<dbReference type="EMBL" id="CAIF01000109">
    <property type="protein sequence ID" value="CCH44169.1"/>
    <property type="molecule type" value="Genomic_DNA"/>
</dbReference>
<dbReference type="InParanoid" id="K0KS59"/>
<accession>K0KS59</accession>
<reference evidence="1 2" key="1">
    <citation type="journal article" date="2012" name="Eukaryot. Cell">
        <title>Draft genome sequence of Wickerhamomyces ciferrii NRRL Y-1031 F-60-10.</title>
        <authorList>
            <person name="Schneider J."/>
            <person name="Andrea H."/>
            <person name="Blom J."/>
            <person name="Jaenicke S."/>
            <person name="Ruckert C."/>
            <person name="Schorsch C."/>
            <person name="Szczepanowski R."/>
            <person name="Farwick M."/>
            <person name="Goesmann A."/>
            <person name="Puhler A."/>
            <person name="Schaffer S."/>
            <person name="Tauch A."/>
            <person name="Kohler T."/>
            <person name="Brinkrolf K."/>
        </authorList>
    </citation>
    <scope>NUCLEOTIDE SEQUENCE [LARGE SCALE GENOMIC DNA]</scope>
    <source>
        <strain evidence="2">ATCC 14091 / BCRC 22168 / CBS 111 / JCM 3599 / NBRC 0793 / NRRL Y-1031 F-60-10</strain>
    </source>
</reference>
<proteinExistence type="predicted"/>
<comment type="caution">
    <text evidence="1">The sequence shown here is derived from an EMBL/GenBank/DDBJ whole genome shotgun (WGS) entry which is preliminary data.</text>
</comment>
<evidence type="ECO:0000313" key="1">
    <source>
        <dbReference type="EMBL" id="CCH44169.1"/>
    </source>
</evidence>
<dbReference type="Proteomes" id="UP000009328">
    <property type="component" value="Unassembled WGS sequence"/>
</dbReference>
<dbReference type="HOGENOM" id="CLU_644369_0_0_1"/>
<gene>
    <name evidence="1" type="ORF">BN7_3727</name>
</gene>
<dbReference type="AlphaFoldDB" id="K0KS59"/>
<organism evidence="1 2">
    <name type="scientific">Wickerhamomyces ciferrii (strain ATCC 14091 / BCRC 22168 / CBS 111 / JCM 3599 / NBRC 0793 / NRRL Y-1031 F-60-10)</name>
    <name type="common">Yeast</name>
    <name type="synonym">Pichia ciferrii</name>
    <dbReference type="NCBI Taxonomy" id="1206466"/>
    <lineage>
        <taxon>Eukaryota</taxon>
        <taxon>Fungi</taxon>
        <taxon>Dikarya</taxon>
        <taxon>Ascomycota</taxon>
        <taxon>Saccharomycotina</taxon>
        <taxon>Saccharomycetes</taxon>
        <taxon>Phaffomycetales</taxon>
        <taxon>Wickerhamomycetaceae</taxon>
        <taxon>Wickerhamomyces</taxon>
    </lineage>
</organism>
<sequence length="426" mass="48964">MEAGLLTGIKNLKSLLKATSDYEKFKVKYQELSLDFQLQLQLINETYAAEGPKMRNYKRKELYLTRFDVIIKPTTLRVKDIKEFNIVRSTINNLLKTLKPYKKDPVIGYLFEVSSYFNLAPPYFPDTGRSPLIELKLDNDENMNPFTTTKISKNVTETTRYGPVLIEKFTNDVFKDEWDVKLVFELYKSESFKLLKINNELAQAQAFLNSRCLNSFTKRDLVQVIKSNIFNPVLTILSNLGYSITIRENYDLKNDLPEKSKVSDVPDVQFQLVSDMCLIYHKPISDVDIAAMTILVCEPSTLNSYVQDFLDDKGKITHKSNNLKNLFTQGFCQAIFALNNHGIITDYNHFLLYTIGNDVSMQTKKTTRKNFVKVATSGFHCEVLDIKDGSTIPKITSFVVDNVKAVVDNSEECLIRHIKEFMMDLD</sequence>
<evidence type="ECO:0000313" key="2">
    <source>
        <dbReference type="Proteomes" id="UP000009328"/>
    </source>
</evidence>